<evidence type="ECO:0000256" key="1">
    <source>
        <dbReference type="ARBA" id="ARBA00000287"/>
    </source>
</evidence>
<keyword evidence="11 16" id="KW-0472">Membrane</keyword>
<evidence type="ECO:0000256" key="7">
    <source>
        <dbReference type="ARBA" id="ARBA00022679"/>
    </source>
</evidence>
<evidence type="ECO:0000256" key="9">
    <source>
        <dbReference type="ARBA" id="ARBA00022989"/>
    </source>
</evidence>
<dbReference type="eggNOG" id="COG1183">
    <property type="taxonomic scope" value="Bacteria"/>
</dbReference>
<dbReference type="EMBL" id="CP002606">
    <property type="protein sequence ID" value="AEA33681.1"/>
    <property type="molecule type" value="Genomic_DNA"/>
</dbReference>
<keyword evidence="9 16" id="KW-1133">Transmembrane helix</keyword>
<evidence type="ECO:0000256" key="14">
    <source>
        <dbReference type="ARBA" id="ARBA00032361"/>
    </source>
</evidence>
<evidence type="ECO:0000256" key="16">
    <source>
        <dbReference type="SAM" id="Phobius"/>
    </source>
</evidence>
<evidence type="ECO:0000313" key="17">
    <source>
        <dbReference type="EMBL" id="AEA33681.1"/>
    </source>
</evidence>
<dbReference type="InterPro" id="IPR043130">
    <property type="entry name" value="CDP-OH_PTrfase_TM_dom"/>
</dbReference>
<protein>
    <recommendedName>
        <fullName evidence="5">CDP-diacylglycerol--serine O-phosphatidyltransferase</fullName>
        <ecNumber evidence="4">2.7.8.8</ecNumber>
    </recommendedName>
    <alternativeName>
        <fullName evidence="14">Phosphatidylserine synthase</fullName>
    </alternativeName>
</protein>
<feature type="transmembrane region" description="Helical" evidence="16">
    <location>
        <begin position="187"/>
        <end position="204"/>
    </location>
</feature>
<evidence type="ECO:0000256" key="10">
    <source>
        <dbReference type="ARBA" id="ARBA00023098"/>
    </source>
</evidence>
<dbReference type="NCBIfam" id="TIGR00473">
    <property type="entry name" value="pssA"/>
    <property type="match status" value="1"/>
</dbReference>
<accession>F2LV97</accession>
<evidence type="ECO:0000256" key="2">
    <source>
        <dbReference type="ARBA" id="ARBA00004127"/>
    </source>
</evidence>
<evidence type="ECO:0000256" key="5">
    <source>
        <dbReference type="ARBA" id="ARBA00017171"/>
    </source>
</evidence>
<feature type="transmembrane region" description="Helical" evidence="16">
    <location>
        <begin position="7"/>
        <end position="28"/>
    </location>
</feature>
<dbReference type="KEGG" id="hmr:Hipma_0711"/>
<dbReference type="EC" id="2.7.8.8" evidence="4"/>
<dbReference type="PANTHER" id="PTHR14269">
    <property type="entry name" value="CDP-DIACYLGLYCEROL--GLYCEROL-3-PHOSPHATE 3-PHOSPHATIDYLTRANSFERASE-RELATED"/>
    <property type="match status" value="1"/>
</dbReference>
<dbReference type="GO" id="GO:0012505">
    <property type="term" value="C:endomembrane system"/>
    <property type="evidence" value="ECO:0007669"/>
    <property type="project" value="UniProtKB-SubCell"/>
</dbReference>
<evidence type="ECO:0000313" key="18">
    <source>
        <dbReference type="Proteomes" id="UP000008139"/>
    </source>
</evidence>
<evidence type="ECO:0000256" key="15">
    <source>
        <dbReference type="RuleBase" id="RU003750"/>
    </source>
</evidence>
<evidence type="ECO:0000256" key="6">
    <source>
        <dbReference type="ARBA" id="ARBA00022516"/>
    </source>
</evidence>
<keyword evidence="7 15" id="KW-0808">Transferase</keyword>
<dbReference type="RefSeq" id="WP_013681722.1">
    <property type="nucleotide sequence ID" value="NC_015318.1"/>
</dbReference>
<reference evidence="17 18" key="1">
    <citation type="journal article" date="2011" name="Stand. Genomic Sci.">
        <title>Complete genome sequence of the thermophilic sulfur-reducer Hippea maritima type strain (MH(2)).</title>
        <authorList>
            <person name="Huntemann M."/>
            <person name="Lu M."/>
            <person name="Nolan M."/>
            <person name="Lapidus A."/>
            <person name="Lucas S."/>
            <person name="Hammon N."/>
            <person name="Deshpande S."/>
            <person name="Cheng J.F."/>
            <person name="Tapia R."/>
            <person name="Han C."/>
            <person name="Goodwin L."/>
            <person name="Pitluck S."/>
            <person name="Liolios K."/>
            <person name="Pagani I."/>
            <person name="Ivanova N."/>
            <person name="Ovchinikova G."/>
            <person name="Pati A."/>
            <person name="Chen A."/>
            <person name="Palaniappan K."/>
            <person name="Land M."/>
            <person name="Hauser L."/>
            <person name="Jeffries C.D."/>
            <person name="Detter J.C."/>
            <person name="Brambilla E.M."/>
            <person name="Rohde M."/>
            <person name="Spring S."/>
            <person name="Goker M."/>
            <person name="Woyke T."/>
            <person name="Bristow J."/>
            <person name="Eisen J.A."/>
            <person name="Markowitz V."/>
            <person name="Hugenholtz P."/>
            <person name="Kyrpides N.C."/>
            <person name="Klenk H.P."/>
            <person name="Mavromatis K."/>
        </authorList>
    </citation>
    <scope>NUCLEOTIDE SEQUENCE [LARGE SCALE GENOMIC DNA]</scope>
    <source>
        <strain evidence="18">ATCC 700847 / DSM 10411 / MH2</strain>
    </source>
</reference>
<comment type="catalytic activity">
    <reaction evidence="1">
        <text>a CDP-1,2-diacyl-sn-glycerol + L-serine = a 1,2-diacyl-sn-glycero-3-phospho-L-serine + CMP + H(+)</text>
        <dbReference type="Rhea" id="RHEA:16913"/>
        <dbReference type="ChEBI" id="CHEBI:15378"/>
        <dbReference type="ChEBI" id="CHEBI:33384"/>
        <dbReference type="ChEBI" id="CHEBI:57262"/>
        <dbReference type="ChEBI" id="CHEBI:58332"/>
        <dbReference type="ChEBI" id="CHEBI:60377"/>
        <dbReference type="EC" id="2.7.8.8"/>
    </reaction>
</comment>
<reference evidence="18" key="2">
    <citation type="submission" date="2011-03" db="EMBL/GenBank/DDBJ databases">
        <title>The complete genome of Hippea maritima DSM 10411.</title>
        <authorList>
            <consortium name="US DOE Joint Genome Institute (JGI-PGF)"/>
            <person name="Lucas S."/>
            <person name="Copeland A."/>
            <person name="Lapidus A."/>
            <person name="Bruce D."/>
            <person name="Goodwin L."/>
            <person name="Pitluck S."/>
            <person name="Peters L."/>
            <person name="Kyrpides N."/>
            <person name="Mavromatis K."/>
            <person name="Pagani I."/>
            <person name="Ivanova N."/>
            <person name="Mikhailova N."/>
            <person name="Lu M."/>
            <person name="Detter J.C."/>
            <person name="Tapia R."/>
            <person name="Han C."/>
            <person name="Land M."/>
            <person name="Hauser L."/>
            <person name="Markowitz V."/>
            <person name="Cheng J.-F."/>
            <person name="Hugenholtz P."/>
            <person name="Woyke T."/>
            <person name="Wu D."/>
            <person name="Spring S."/>
            <person name="Schroeder M."/>
            <person name="Brambilla E."/>
            <person name="Klenk H.-P."/>
            <person name="Eisen J.A."/>
        </authorList>
    </citation>
    <scope>NUCLEOTIDE SEQUENCE [LARGE SCALE GENOMIC DNA]</scope>
    <source>
        <strain evidence="18">ATCC 700847 / DSM 10411 / MH2</strain>
    </source>
</reference>
<dbReference type="Pfam" id="PF01066">
    <property type="entry name" value="CDP-OH_P_transf"/>
    <property type="match status" value="1"/>
</dbReference>
<dbReference type="GO" id="GO:0003882">
    <property type="term" value="F:CDP-diacylglycerol-serine O-phosphatidyltransferase activity"/>
    <property type="evidence" value="ECO:0007669"/>
    <property type="project" value="UniProtKB-EC"/>
</dbReference>
<feature type="transmembrane region" description="Helical" evidence="16">
    <location>
        <begin position="210"/>
        <end position="227"/>
    </location>
</feature>
<feature type="transmembrane region" description="Helical" evidence="16">
    <location>
        <begin position="96"/>
        <end position="113"/>
    </location>
</feature>
<dbReference type="HOGENOM" id="CLU_049944_2_0_7"/>
<name>F2LV97_HIPMA</name>
<dbReference type="AlphaFoldDB" id="F2LV97"/>
<dbReference type="GO" id="GO:0016020">
    <property type="term" value="C:membrane"/>
    <property type="evidence" value="ECO:0007669"/>
    <property type="project" value="InterPro"/>
</dbReference>
<dbReference type="Gene3D" id="1.20.120.1760">
    <property type="match status" value="1"/>
</dbReference>
<dbReference type="InterPro" id="IPR000462">
    <property type="entry name" value="CDP-OH_P_trans"/>
</dbReference>
<evidence type="ECO:0000256" key="8">
    <source>
        <dbReference type="ARBA" id="ARBA00022692"/>
    </source>
</evidence>
<feature type="transmembrane region" description="Helical" evidence="16">
    <location>
        <begin position="125"/>
        <end position="149"/>
    </location>
</feature>
<dbReference type="InterPro" id="IPR004533">
    <property type="entry name" value="CDP-diaglyc--ser_O-PTrfase"/>
</dbReference>
<dbReference type="GO" id="GO:0008654">
    <property type="term" value="P:phospholipid biosynthetic process"/>
    <property type="evidence" value="ECO:0007669"/>
    <property type="project" value="UniProtKB-KW"/>
</dbReference>
<comment type="subcellular location">
    <subcellularLocation>
        <location evidence="2">Endomembrane system</location>
        <topology evidence="2">Multi-pass membrane protein</topology>
    </subcellularLocation>
</comment>
<dbReference type="InterPro" id="IPR050324">
    <property type="entry name" value="CDP-alcohol_PTase-I"/>
</dbReference>
<evidence type="ECO:0000256" key="3">
    <source>
        <dbReference type="ARBA" id="ARBA00010441"/>
    </source>
</evidence>
<keyword evidence="6" id="KW-0444">Lipid biosynthesis</keyword>
<dbReference type="PROSITE" id="PS00379">
    <property type="entry name" value="CDP_ALCOHOL_P_TRANSF"/>
    <property type="match status" value="1"/>
</dbReference>
<dbReference type="OrthoDB" id="9777147at2"/>
<evidence type="ECO:0000256" key="4">
    <source>
        <dbReference type="ARBA" id="ARBA00013174"/>
    </source>
</evidence>
<comment type="similarity">
    <text evidence="3 15">Belongs to the CDP-alcohol phosphatidyltransferase class-I family.</text>
</comment>
<evidence type="ECO:0000256" key="11">
    <source>
        <dbReference type="ARBA" id="ARBA00023136"/>
    </source>
</evidence>
<dbReference type="STRING" id="760142.Hipma_0711"/>
<keyword evidence="12" id="KW-0594">Phospholipid biosynthesis</keyword>
<evidence type="ECO:0000256" key="12">
    <source>
        <dbReference type="ARBA" id="ARBA00023209"/>
    </source>
</evidence>
<keyword evidence="18" id="KW-1185">Reference proteome</keyword>
<keyword evidence="8 16" id="KW-0812">Transmembrane</keyword>
<dbReference type="PANTHER" id="PTHR14269:SF61">
    <property type="entry name" value="CDP-DIACYLGLYCEROL--SERINE O-PHOSPHATIDYLTRANSFERASE"/>
    <property type="match status" value="1"/>
</dbReference>
<proteinExistence type="inferred from homology"/>
<evidence type="ECO:0000256" key="13">
    <source>
        <dbReference type="ARBA" id="ARBA00023264"/>
    </source>
</evidence>
<keyword evidence="10" id="KW-0443">Lipid metabolism</keyword>
<sequence>MKRSKAVYILPNLFTSLNLAAGFYSILLAHSGKFLLSAWVVMFAVVFDNLDGKVARLTHTESQFGVEYDSLSDLVSFGVAPAFLMYVFVLKDFGRLGVIAAFLFMICGALRLARFNVQTTHRDSFIGLPIPGGASVVAAFVLVFIKFGINSHKYNVLFLVTMYILAFLMISPLKYRSMKKASTDKTISIRIFALIVIIISLIVFKPYIFIPALVVGYMLSGPVEYLYKLIKPKRGVAYEQEDSNI</sequence>
<dbReference type="InterPro" id="IPR048254">
    <property type="entry name" value="CDP_ALCOHOL_P_TRANSF_CS"/>
</dbReference>
<keyword evidence="13" id="KW-1208">Phospholipid metabolism</keyword>
<organism evidence="17 18">
    <name type="scientific">Hippea maritima (strain ATCC 700847 / DSM 10411 / MH2)</name>
    <dbReference type="NCBI Taxonomy" id="760142"/>
    <lineage>
        <taxon>Bacteria</taxon>
        <taxon>Pseudomonadati</taxon>
        <taxon>Campylobacterota</taxon>
        <taxon>Desulfurellia</taxon>
        <taxon>Desulfurellales</taxon>
        <taxon>Hippeaceae</taxon>
        <taxon>Hippea</taxon>
    </lineage>
</organism>
<dbReference type="InParanoid" id="F2LV97"/>
<gene>
    <name evidence="17" type="ordered locus">Hipma_0711</name>
</gene>
<feature type="transmembrane region" description="Helical" evidence="16">
    <location>
        <begin position="155"/>
        <end position="175"/>
    </location>
</feature>
<dbReference type="Proteomes" id="UP000008139">
    <property type="component" value="Chromosome"/>
</dbReference>